<dbReference type="AlphaFoldDB" id="A0A1I5VZS6"/>
<dbReference type="PROSITE" id="PS51192">
    <property type="entry name" value="HELICASE_ATP_BIND_1"/>
    <property type="match status" value="1"/>
</dbReference>
<keyword evidence="1" id="KW-0547">Nucleotide-binding</keyword>
<dbReference type="Gene3D" id="3.40.50.300">
    <property type="entry name" value="P-loop containing nucleotide triphosphate hydrolases"/>
    <property type="match status" value="2"/>
</dbReference>
<organism evidence="7 8">
    <name type="scientific">Psychrobacillus psychrotolerans</name>
    <dbReference type="NCBI Taxonomy" id="126156"/>
    <lineage>
        <taxon>Bacteria</taxon>
        <taxon>Bacillati</taxon>
        <taxon>Bacillota</taxon>
        <taxon>Bacilli</taxon>
        <taxon>Bacillales</taxon>
        <taxon>Bacillaceae</taxon>
        <taxon>Psychrobacillus</taxon>
    </lineage>
</organism>
<dbReference type="InterPro" id="IPR001650">
    <property type="entry name" value="Helicase_C-like"/>
</dbReference>
<dbReference type="GO" id="GO:0006281">
    <property type="term" value="P:DNA repair"/>
    <property type="evidence" value="ECO:0007669"/>
    <property type="project" value="TreeGrafter"/>
</dbReference>
<dbReference type="STRING" id="126156.SAMN05421670_1022"/>
<keyword evidence="2" id="KW-0378">Hydrolase</keyword>
<dbReference type="PROSITE" id="PS51194">
    <property type="entry name" value="HELICASE_CTER"/>
    <property type="match status" value="1"/>
</dbReference>
<evidence type="ECO:0000313" key="8">
    <source>
        <dbReference type="Proteomes" id="UP000198734"/>
    </source>
</evidence>
<evidence type="ECO:0000256" key="4">
    <source>
        <dbReference type="ARBA" id="ARBA00022840"/>
    </source>
</evidence>
<evidence type="ECO:0000256" key="1">
    <source>
        <dbReference type="ARBA" id="ARBA00022741"/>
    </source>
</evidence>
<dbReference type="GO" id="GO:0043590">
    <property type="term" value="C:bacterial nucleoid"/>
    <property type="evidence" value="ECO:0007669"/>
    <property type="project" value="TreeGrafter"/>
</dbReference>
<dbReference type="GO" id="GO:0005737">
    <property type="term" value="C:cytoplasm"/>
    <property type="evidence" value="ECO:0007669"/>
    <property type="project" value="TreeGrafter"/>
</dbReference>
<sequence>MDKLNEILQKRFGHATFRAGQQEIIEQIIEKKDVIAILPTGMGKSLLYQLPAYLMEGTVVIVSPLLSLMQDQVEQLKILGEKRVIAINSFLSFQEKEMAIRRLADYKFIFTSPEMLQNEQFNLALRKLSIAYVVADEAHCISQWGFDFRPDYLRISTWLQSIGSVNVLALTATATAEVVDDIKKTLQMNAPFEYIHSLDRPAIAYEMIEVDNQQQKMKWILGRVTSTEGPGIIYTQSRKKTETYAAALREQGISVGFYHAKMEQSDRILIQQQFQQGQLEWICATNAFGMGIHKDNIRQIIHDHIPTSIAGYMQEVGRAARDGKQAIASLLYTPTDVEQTFYVTMQDFPEEQDIQIAYQSSYSDIEQAETTTRILTYWKERLNEHETIELFKDIKQKKWQDIQKFYTMIRNDICIRQQLLHYFDQRLIEKPYYCCSKCKMEAANILQKRTEEKNSQEELNWKKRLNILLPT</sequence>
<dbReference type="PANTHER" id="PTHR13710">
    <property type="entry name" value="DNA HELICASE RECQ FAMILY MEMBER"/>
    <property type="match status" value="1"/>
</dbReference>
<dbReference type="InterPro" id="IPR014001">
    <property type="entry name" value="Helicase_ATP-bd"/>
</dbReference>
<dbReference type="NCBIfam" id="TIGR00614">
    <property type="entry name" value="recQ_fam"/>
    <property type="match status" value="1"/>
</dbReference>
<dbReference type="GO" id="GO:0005524">
    <property type="term" value="F:ATP binding"/>
    <property type="evidence" value="ECO:0007669"/>
    <property type="project" value="UniProtKB-KW"/>
</dbReference>
<dbReference type="CDD" id="cd17920">
    <property type="entry name" value="DEXHc_RecQ"/>
    <property type="match status" value="1"/>
</dbReference>
<dbReference type="GO" id="GO:0043138">
    <property type="term" value="F:3'-5' DNA helicase activity"/>
    <property type="evidence" value="ECO:0007669"/>
    <property type="project" value="TreeGrafter"/>
</dbReference>
<protein>
    <submittedName>
        <fullName evidence="7">ATP-dependent DNA helicase RecQ</fullName>
    </submittedName>
</protein>
<keyword evidence="4" id="KW-0067">ATP-binding</keyword>
<dbReference type="Pfam" id="PF00270">
    <property type="entry name" value="DEAD"/>
    <property type="match status" value="1"/>
</dbReference>
<dbReference type="SMART" id="SM00487">
    <property type="entry name" value="DEXDc"/>
    <property type="match status" value="1"/>
</dbReference>
<dbReference type="GO" id="GO:0016787">
    <property type="term" value="F:hydrolase activity"/>
    <property type="evidence" value="ECO:0007669"/>
    <property type="project" value="UniProtKB-KW"/>
</dbReference>
<dbReference type="InterPro" id="IPR011545">
    <property type="entry name" value="DEAD/DEAH_box_helicase_dom"/>
</dbReference>
<feature type="domain" description="Helicase ATP-binding" evidence="5">
    <location>
        <begin position="25"/>
        <end position="192"/>
    </location>
</feature>
<dbReference type="PANTHER" id="PTHR13710:SF84">
    <property type="entry name" value="ATP-DEPENDENT DNA HELICASE RECS-RELATED"/>
    <property type="match status" value="1"/>
</dbReference>
<evidence type="ECO:0000313" key="7">
    <source>
        <dbReference type="EMBL" id="SFQ12506.1"/>
    </source>
</evidence>
<dbReference type="SUPFAM" id="SSF52540">
    <property type="entry name" value="P-loop containing nucleoside triphosphate hydrolases"/>
    <property type="match status" value="1"/>
</dbReference>
<accession>A0A1I5VZS6</accession>
<dbReference type="GO" id="GO:0003676">
    <property type="term" value="F:nucleic acid binding"/>
    <property type="evidence" value="ECO:0007669"/>
    <property type="project" value="InterPro"/>
</dbReference>
<dbReference type="GO" id="GO:0006310">
    <property type="term" value="P:DNA recombination"/>
    <property type="evidence" value="ECO:0007669"/>
    <property type="project" value="InterPro"/>
</dbReference>
<dbReference type="OrthoDB" id="9763310at2"/>
<dbReference type="InterPro" id="IPR027417">
    <property type="entry name" value="P-loop_NTPase"/>
</dbReference>
<dbReference type="GO" id="GO:0030894">
    <property type="term" value="C:replisome"/>
    <property type="evidence" value="ECO:0007669"/>
    <property type="project" value="TreeGrafter"/>
</dbReference>
<dbReference type="GO" id="GO:0009378">
    <property type="term" value="F:four-way junction helicase activity"/>
    <property type="evidence" value="ECO:0007669"/>
    <property type="project" value="TreeGrafter"/>
</dbReference>
<gene>
    <name evidence="7" type="ORF">SAMN05421670_1022</name>
</gene>
<proteinExistence type="predicted"/>
<keyword evidence="3 7" id="KW-0347">Helicase</keyword>
<dbReference type="RefSeq" id="WP_093534793.1">
    <property type="nucleotide sequence ID" value="NZ_FOXU01000001.1"/>
</dbReference>
<reference evidence="8" key="1">
    <citation type="submission" date="2016-10" db="EMBL/GenBank/DDBJ databases">
        <authorList>
            <person name="Varghese N."/>
            <person name="Submissions S."/>
        </authorList>
    </citation>
    <scope>NUCLEOTIDE SEQUENCE [LARGE SCALE GENOMIC DNA]</scope>
    <source>
        <strain evidence="8">DSM 11706</strain>
    </source>
</reference>
<dbReference type="InterPro" id="IPR004589">
    <property type="entry name" value="DNA_helicase_ATP-dep_RecQ"/>
</dbReference>
<keyword evidence="8" id="KW-1185">Reference proteome</keyword>
<dbReference type="SMART" id="SM00490">
    <property type="entry name" value="HELICc"/>
    <property type="match status" value="1"/>
</dbReference>
<name>A0A1I5VZS6_9BACI</name>
<evidence type="ECO:0000256" key="3">
    <source>
        <dbReference type="ARBA" id="ARBA00022806"/>
    </source>
</evidence>
<evidence type="ECO:0000259" key="6">
    <source>
        <dbReference type="PROSITE" id="PS51194"/>
    </source>
</evidence>
<dbReference type="Pfam" id="PF00271">
    <property type="entry name" value="Helicase_C"/>
    <property type="match status" value="1"/>
</dbReference>
<evidence type="ECO:0000256" key="2">
    <source>
        <dbReference type="ARBA" id="ARBA00022801"/>
    </source>
</evidence>
<evidence type="ECO:0000259" key="5">
    <source>
        <dbReference type="PROSITE" id="PS51192"/>
    </source>
</evidence>
<feature type="domain" description="Helicase C-terminal" evidence="6">
    <location>
        <begin position="216"/>
        <end position="369"/>
    </location>
</feature>
<dbReference type="Proteomes" id="UP000198734">
    <property type="component" value="Unassembled WGS sequence"/>
</dbReference>
<dbReference type="EMBL" id="FOXU01000001">
    <property type="protein sequence ID" value="SFQ12506.1"/>
    <property type="molecule type" value="Genomic_DNA"/>
</dbReference>